<dbReference type="PANTHER" id="PTHR31272">
    <property type="entry name" value="CYTOCHROME C-TYPE BIOGENESIS PROTEIN HI_1454-RELATED"/>
    <property type="match status" value="1"/>
</dbReference>
<name>A0A2M8DAP0_9BACT</name>
<dbReference type="PANTHER" id="PTHR31272:SF9">
    <property type="entry name" value="BLL1027 PROTEIN"/>
    <property type="match status" value="1"/>
</dbReference>
<gene>
    <name evidence="2" type="ORF">CO087_00090</name>
</gene>
<feature type="transmembrane region" description="Helical" evidence="1">
    <location>
        <begin position="48"/>
        <end position="73"/>
    </location>
</feature>
<accession>A0A2M8DAP0</accession>
<feature type="transmembrane region" description="Helical" evidence="1">
    <location>
        <begin position="85"/>
        <end position="108"/>
    </location>
</feature>
<dbReference type="AlphaFoldDB" id="A0A2M8DAP0"/>
<comment type="caution">
    <text evidence="2">The sequence shown here is derived from an EMBL/GenBank/DDBJ whole genome shotgun (WGS) entry which is preliminary data.</text>
</comment>
<sequence length="262" mass="28708">MNKNLIILIALAVVLIAGVFILKSQNIGTNFLWNLSNGGQWLFPLVTAGALIDSINPCAFSVLLLTIAFFLSVGAFRSNILKFGAVYILGLFVSYFLIGLGIFGAFHLFNTPKFMAKLGASLLIVLGVLNILKDVFPRLPFDWLMKLPKGSAGLISKLIGKGSLPAIFGIGVVVGLCEFPCTGGPYLMVLGLLHDYSSYLKGLAYLVYYNLLFILPLIIILLIASNKTFTEKIQKWQQEERKITKWGLPLAMIGLGVIIFFL</sequence>
<reference evidence="3" key="1">
    <citation type="submission" date="2017-09" db="EMBL/GenBank/DDBJ databases">
        <title>Depth-based differentiation of microbial function through sediment-hosted aquifers and enrichment of novel symbionts in the deep terrestrial subsurface.</title>
        <authorList>
            <person name="Probst A.J."/>
            <person name="Ladd B."/>
            <person name="Jarett J.K."/>
            <person name="Geller-Mcgrath D.E."/>
            <person name="Sieber C.M.K."/>
            <person name="Emerson J.B."/>
            <person name="Anantharaman K."/>
            <person name="Thomas B.C."/>
            <person name="Malmstrom R."/>
            <person name="Stieglmeier M."/>
            <person name="Klingl A."/>
            <person name="Woyke T."/>
            <person name="Ryan C.M."/>
            <person name="Banfield J.F."/>
        </authorList>
    </citation>
    <scope>NUCLEOTIDE SEQUENCE [LARGE SCALE GENOMIC DNA]</scope>
</reference>
<keyword evidence="1" id="KW-0812">Transmembrane</keyword>
<feature type="transmembrane region" description="Helical" evidence="1">
    <location>
        <begin position="205"/>
        <end position="223"/>
    </location>
</feature>
<organism evidence="2 3">
    <name type="scientific">Candidatus Wolfebacteria bacterium CG_4_9_14_0_8_um_filter_39_46</name>
    <dbReference type="NCBI Taxonomy" id="1975064"/>
    <lineage>
        <taxon>Bacteria</taxon>
        <taxon>Candidatus Wolfeibacteriota</taxon>
    </lineage>
</organism>
<proteinExistence type="predicted"/>
<dbReference type="EMBL" id="PFTL01000004">
    <property type="protein sequence ID" value="PJB84222.1"/>
    <property type="molecule type" value="Genomic_DNA"/>
</dbReference>
<keyword evidence="1" id="KW-1133">Transmembrane helix</keyword>
<feature type="transmembrane region" description="Helical" evidence="1">
    <location>
        <begin position="243"/>
        <end position="261"/>
    </location>
</feature>
<evidence type="ECO:0000313" key="2">
    <source>
        <dbReference type="EMBL" id="PJB84222.1"/>
    </source>
</evidence>
<feature type="transmembrane region" description="Helical" evidence="1">
    <location>
        <begin position="114"/>
        <end position="132"/>
    </location>
</feature>
<protein>
    <submittedName>
        <fullName evidence="2">Uncharacterized protein</fullName>
    </submittedName>
</protein>
<keyword evidence="1" id="KW-0472">Membrane</keyword>
<evidence type="ECO:0000256" key="1">
    <source>
        <dbReference type="SAM" id="Phobius"/>
    </source>
</evidence>
<evidence type="ECO:0000313" key="3">
    <source>
        <dbReference type="Proteomes" id="UP000230577"/>
    </source>
</evidence>
<feature type="transmembrane region" description="Helical" evidence="1">
    <location>
        <begin position="166"/>
        <end position="193"/>
    </location>
</feature>
<dbReference type="InterPro" id="IPR051790">
    <property type="entry name" value="Cytochrome_c-biogenesis_DsbD"/>
</dbReference>
<dbReference type="Proteomes" id="UP000230577">
    <property type="component" value="Unassembled WGS sequence"/>
</dbReference>